<organism evidence="1 2">
    <name type="scientific">Pararcticibacter amylolyticus</name>
    <dbReference type="NCBI Taxonomy" id="2173175"/>
    <lineage>
        <taxon>Bacteria</taxon>
        <taxon>Pseudomonadati</taxon>
        <taxon>Bacteroidota</taxon>
        <taxon>Sphingobacteriia</taxon>
        <taxon>Sphingobacteriales</taxon>
        <taxon>Sphingobacteriaceae</taxon>
        <taxon>Pararcticibacter</taxon>
    </lineage>
</organism>
<dbReference type="AlphaFoldDB" id="A0A2U2PLR8"/>
<dbReference type="Proteomes" id="UP000245647">
    <property type="component" value="Unassembled WGS sequence"/>
</dbReference>
<protein>
    <submittedName>
        <fullName evidence="1">Uncharacterized protein</fullName>
    </submittedName>
</protein>
<keyword evidence="2" id="KW-1185">Reference proteome</keyword>
<dbReference type="RefSeq" id="WP_109414396.1">
    <property type="nucleotide sequence ID" value="NZ_QEAS01000002.1"/>
</dbReference>
<sequence length="214" mass="25562">MKAFYKITIFFILSSCNIQRDRNTSQNKHLSLTGYNHRYELGHHLELKDKVYDRENKTTQDTDRYHIFSDIGDDRDVFSKYRYEEKIMILKEYLRFRGDTSISNKRYEFIAASLAKHPPNYKKNFTVEIEALFSFTRMLTTGNPPLIPLLIENKTGKVINQDRKKVNEVFLVYERWLQDCIKNSFKIIDYPLNGKPYSWMGQEKAKPYLKTAFR</sequence>
<dbReference type="OrthoDB" id="800033at2"/>
<proteinExistence type="predicted"/>
<evidence type="ECO:0000313" key="2">
    <source>
        <dbReference type="Proteomes" id="UP000245647"/>
    </source>
</evidence>
<comment type="caution">
    <text evidence="1">The sequence shown here is derived from an EMBL/GenBank/DDBJ whole genome shotgun (WGS) entry which is preliminary data.</text>
</comment>
<dbReference type="EMBL" id="QEAS01000002">
    <property type="protein sequence ID" value="PWG82119.1"/>
    <property type="molecule type" value="Genomic_DNA"/>
</dbReference>
<accession>A0A2U2PLR8</accession>
<name>A0A2U2PLR8_9SPHI</name>
<evidence type="ECO:0000313" key="1">
    <source>
        <dbReference type="EMBL" id="PWG82119.1"/>
    </source>
</evidence>
<gene>
    <name evidence="1" type="ORF">DDR33_03635</name>
</gene>
<reference evidence="1 2" key="1">
    <citation type="submission" date="2018-04" db="EMBL/GenBank/DDBJ databases">
        <title>Pedobacter chongqingensis sp. nov., isolated from a rottenly hemp rope.</title>
        <authorList>
            <person name="Cai Y."/>
        </authorList>
    </citation>
    <scope>NUCLEOTIDE SEQUENCE [LARGE SCALE GENOMIC DNA]</scope>
    <source>
        <strain evidence="1 2">FJ4-8</strain>
    </source>
</reference>